<protein>
    <recommendedName>
        <fullName evidence="1">DUF5689 domain-containing protein</fullName>
    </recommendedName>
</protein>
<evidence type="ECO:0000313" key="3">
    <source>
        <dbReference type="Proteomes" id="UP000627292"/>
    </source>
</evidence>
<reference evidence="2" key="2">
    <citation type="submission" date="2020-09" db="EMBL/GenBank/DDBJ databases">
        <authorList>
            <person name="Sun Q."/>
            <person name="Zhou Y."/>
        </authorList>
    </citation>
    <scope>NUCLEOTIDE SEQUENCE</scope>
    <source>
        <strain evidence="2">CGMCC 1.15290</strain>
    </source>
</reference>
<dbReference type="Pfam" id="PF18942">
    <property type="entry name" value="DUF5689"/>
    <property type="match status" value="1"/>
</dbReference>
<organism evidence="2 3">
    <name type="scientific">Filimonas zeae</name>
    <dbReference type="NCBI Taxonomy" id="1737353"/>
    <lineage>
        <taxon>Bacteria</taxon>
        <taxon>Pseudomonadati</taxon>
        <taxon>Bacteroidota</taxon>
        <taxon>Chitinophagia</taxon>
        <taxon>Chitinophagales</taxon>
        <taxon>Chitinophagaceae</taxon>
        <taxon>Filimonas</taxon>
    </lineage>
</organism>
<evidence type="ECO:0000313" key="2">
    <source>
        <dbReference type="EMBL" id="GGH66295.1"/>
    </source>
</evidence>
<sequence length="494" mass="52630">MIPFIWGCKKNNYPGGEISPFIALYDIRTMYKGQDLVLTEENMFGSRQLAVVVVSDHSGSNLPAGLLVVQDKRRLEKLRGISIPLGAAAGSFVPGDSLLINVAGKTLTRKEGILQIANITEGDITRVATHVEIPLNKVTTSQMLANPGDYESTLSAIVKGGFDPLPSPKDVMSGDKTLNDGFGNITLHTEAGAKFSGDSVPVLANYYGIVFNKLIGDSLAPQFRIRTGADKVTLSSVIEIPPVVIAGFISDVKGTDANNEYIQLLATQDINFAETPFAVVTTNNANASTPTGFPTNGWAAGDIRTYKFNLTSGRASKGTFFYVGAGSKLINGDNSTSIATSNWIRSFNYSTTAGDGFGTKTTNLLANSGNAFGIAVFDHSNVTVNSKPVDVIFTATGGSLFTAGPPAKGYKIANTDWYDVKNPITLADQPYYRQGTNTLNLAYNTADVGYFIMLGGVYNTELGRWTTARAQNNVTLTKTSTLVEIEGTGATTVK</sequence>
<dbReference type="InterPro" id="IPR043744">
    <property type="entry name" value="DUF5689"/>
</dbReference>
<dbReference type="EMBL" id="BMIB01000002">
    <property type="protein sequence ID" value="GGH66295.1"/>
    <property type="molecule type" value="Genomic_DNA"/>
</dbReference>
<dbReference type="Proteomes" id="UP000627292">
    <property type="component" value="Unassembled WGS sequence"/>
</dbReference>
<gene>
    <name evidence="2" type="ORF">GCM10011379_20330</name>
</gene>
<keyword evidence="3" id="KW-1185">Reference proteome</keyword>
<proteinExistence type="predicted"/>
<reference evidence="2" key="1">
    <citation type="journal article" date="2014" name="Int. J. Syst. Evol. Microbiol.">
        <title>Complete genome sequence of Corynebacterium casei LMG S-19264T (=DSM 44701T), isolated from a smear-ripened cheese.</title>
        <authorList>
            <consortium name="US DOE Joint Genome Institute (JGI-PGF)"/>
            <person name="Walter F."/>
            <person name="Albersmeier A."/>
            <person name="Kalinowski J."/>
            <person name="Ruckert C."/>
        </authorList>
    </citation>
    <scope>NUCLEOTIDE SEQUENCE</scope>
    <source>
        <strain evidence="2">CGMCC 1.15290</strain>
    </source>
</reference>
<evidence type="ECO:0000259" key="1">
    <source>
        <dbReference type="Pfam" id="PF18942"/>
    </source>
</evidence>
<name>A0A917IW22_9BACT</name>
<accession>A0A917IW22</accession>
<feature type="domain" description="DUF5689" evidence="1">
    <location>
        <begin position="23"/>
        <end position="230"/>
    </location>
</feature>
<comment type="caution">
    <text evidence="2">The sequence shown here is derived from an EMBL/GenBank/DDBJ whole genome shotgun (WGS) entry which is preliminary data.</text>
</comment>
<dbReference type="AlphaFoldDB" id="A0A917IW22"/>